<dbReference type="SUPFAM" id="SSF56524">
    <property type="entry name" value="Oxidoreductase molybdopterin-binding domain"/>
    <property type="match status" value="1"/>
</dbReference>
<evidence type="ECO:0000313" key="20">
    <source>
        <dbReference type="Proteomes" id="UP001408356"/>
    </source>
</evidence>
<sequence length="1084" mass="123070">MPQPPRETKKGAFPGSSVKEIENEPNWGAGHNHRIGYKNDQSRFAGLTHDGDEHWGSDEEKRFAEDAMERYRKLRQRYNRSELLNFQDIMEAQTASPYTTGCNCSPMADFAPRISTKGIRTIIQRYGTGSSIQQRTLSTNIKARQKEEEEKKKEKKKGGETKENGDKPKGTNHNDSHNDEPSLNESDEDSQGEHSPECDNEAEDNWRQNRGGEHSDKHNGAYGSGNGIKNGGDTEYKKLREKYTPQEISLLQALRHEKQHMQALEQNDGSIISPVQSQGIMFVIGWYMLIHNRVPRSANLIRQTGQHPLNAEPRLTELFKAGIITPNQLHYVRNHGAVPRLFWETHILDINNGQMRLTMDDLVGRFEPINIAMAMACDGVRRGELNMIRKSKGFTWGAGAMSNAYWKGARLADVFKAAGISRDSVKSGKRLYVHFEGSDQLSEGKYATSIAYDHVIDPMNDVILAYEMNNTKLPPDHGFPVRVVIPGYVGGRCVKWLSRIWISDKENDSYYHVWDNRVLPSFITEKDGEFAQTMFRHPDTACYEQNLNSVIARPAHDEKLDLTEMLKEDTYRIEGMAYDGGGHKVQRVEVSLDEGQTWLYAIRKFPEKPVRHGDKFWTWCFWHVDVDTLHFSRAQSIVVRAFNVFKNTQPREPVWNVMGMMNNCWYRVKMAEDRQVRKLRCQHPVDTEGDSGWMKPSTINQLAAAKQTSGVPDKQFTRQEIEKHSSKDDCWLVINNTVYDATSVLSWHPGGPATIAANAGKLTADVTSAFESIHDEYAHKKLQECAIGRVTDKAAQFIQEQAKKAAAEAARSDPAKSKTLLQSKRWTSVKLTRREKLTEDTFQYTFQYSDKDSSKRLGLETCQHIQFGIHMLDKMLVRSYTPTRPILQNEDDGTFDLVLKTYFPDENQPGGAFSNMLYKMEIGEDVQVSGPTGEIEYKGNGKFRIEGNEVLFDKVNLILGGSGITPGYQLLERILRTPGDRTQIRMVDANRTEGDILLRDEMEKLRKKHPDQFAMTQVLSHPSNPDGWQGETGHINADIIRKACFEPGKGVACFLCGPPAMIQKAALPSLVDWGFEEDKNLYGF</sequence>
<accession>A0ABR2UFG4</accession>
<dbReference type="Pfam" id="PF00174">
    <property type="entry name" value="Oxidored_molyb"/>
    <property type="match status" value="1"/>
</dbReference>
<keyword evidence="20" id="KW-1185">Reference proteome</keyword>
<evidence type="ECO:0000256" key="14">
    <source>
        <dbReference type="ARBA" id="ARBA00023063"/>
    </source>
</evidence>
<dbReference type="Gene3D" id="3.90.420.10">
    <property type="entry name" value="Oxidoreductase, molybdopterin-binding domain"/>
    <property type="match status" value="1"/>
</dbReference>
<dbReference type="InterPro" id="IPR005066">
    <property type="entry name" value="MoCF_OxRdtse_dimer"/>
</dbReference>
<dbReference type="Pfam" id="PF00175">
    <property type="entry name" value="NAD_binding_1"/>
    <property type="match status" value="1"/>
</dbReference>
<organism evidence="19 20">
    <name type="scientific">Seiridium unicorne</name>
    <dbReference type="NCBI Taxonomy" id="138068"/>
    <lineage>
        <taxon>Eukaryota</taxon>
        <taxon>Fungi</taxon>
        <taxon>Dikarya</taxon>
        <taxon>Ascomycota</taxon>
        <taxon>Pezizomycotina</taxon>
        <taxon>Sordariomycetes</taxon>
        <taxon>Xylariomycetidae</taxon>
        <taxon>Amphisphaeriales</taxon>
        <taxon>Sporocadaceae</taxon>
        <taxon>Seiridium</taxon>
    </lineage>
</organism>
<protein>
    <recommendedName>
        <fullName evidence="8">Nitrate reductase [NADPH]</fullName>
        <ecNumber evidence="7">1.7.1.3</ecNumber>
    </recommendedName>
</protein>
<keyword evidence="13" id="KW-0560">Oxidoreductase</keyword>
<feature type="domain" description="Cytochrome b5 heme-binding" evidence="17">
    <location>
        <begin position="713"/>
        <end position="791"/>
    </location>
</feature>
<dbReference type="InterPro" id="IPR008335">
    <property type="entry name" value="Mopterin_OxRdtase_euk"/>
</dbReference>
<proteinExistence type="inferred from homology"/>
<dbReference type="SUPFAM" id="SSF63380">
    <property type="entry name" value="Riboflavin synthase domain-like"/>
    <property type="match status" value="1"/>
</dbReference>
<dbReference type="SUPFAM" id="SSF52343">
    <property type="entry name" value="Ferredoxin reductase-like, C-terminal NADP-linked domain"/>
    <property type="match status" value="1"/>
</dbReference>
<dbReference type="Pfam" id="PF03404">
    <property type="entry name" value="Mo-co_dimer"/>
    <property type="match status" value="1"/>
</dbReference>
<comment type="function">
    <text evidence="4">Nitrate reductase is a key enzyme involved in the first step of nitrate assimilation in plants, fungi and bacteria.</text>
</comment>
<keyword evidence="12" id="KW-0274">FAD</keyword>
<dbReference type="Pfam" id="PF00970">
    <property type="entry name" value="FAD_binding_6"/>
    <property type="match status" value="1"/>
</dbReference>
<gene>
    <name evidence="19" type="ORF">SUNI508_02556</name>
</gene>
<evidence type="ECO:0000256" key="9">
    <source>
        <dbReference type="ARBA" id="ARBA00022505"/>
    </source>
</evidence>
<dbReference type="PROSITE" id="PS51384">
    <property type="entry name" value="FAD_FR"/>
    <property type="match status" value="1"/>
</dbReference>
<dbReference type="InterPro" id="IPR017938">
    <property type="entry name" value="Riboflavin_synthase-like_b-brl"/>
</dbReference>
<dbReference type="PRINTS" id="PR00407">
    <property type="entry name" value="EUMOPTERIN"/>
</dbReference>
<dbReference type="SUPFAM" id="SSF81296">
    <property type="entry name" value="E set domains"/>
    <property type="match status" value="1"/>
</dbReference>
<evidence type="ECO:0000256" key="1">
    <source>
        <dbReference type="ARBA" id="ARBA00001924"/>
    </source>
</evidence>
<comment type="cofactor">
    <cofactor evidence="2">
        <name>heme</name>
        <dbReference type="ChEBI" id="CHEBI:30413"/>
    </cofactor>
</comment>
<evidence type="ECO:0000256" key="11">
    <source>
        <dbReference type="ARBA" id="ARBA00022723"/>
    </source>
</evidence>
<dbReference type="EC" id="1.7.1.3" evidence="7"/>
<keyword evidence="11" id="KW-0479">Metal-binding</keyword>
<evidence type="ECO:0000256" key="8">
    <source>
        <dbReference type="ARBA" id="ARBA00015499"/>
    </source>
</evidence>
<evidence type="ECO:0000256" key="4">
    <source>
        <dbReference type="ARBA" id="ARBA00003838"/>
    </source>
</evidence>
<evidence type="ECO:0000256" key="7">
    <source>
        <dbReference type="ARBA" id="ARBA00012673"/>
    </source>
</evidence>
<dbReference type="PANTHER" id="PTHR19372">
    <property type="entry name" value="SULFITE REDUCTASE"/>
    <property type="match status" value="1"/>
</dbReference>
<dbReference type="InterPro" id="IPR039261">
    <property type="entry name" value="FNR_nucleotide-bd"/>
</dbReference>
<dbReference type="PROSITE" id="PS50255">
    <property type="entry name" value="CYTOCHROME_B5_2"/>
    <property type="match status" value="1"/>
</dbReference>
<dbReference type="Pfam" id="PF00173">
    <property type="entry name" value="Cyt-b5"/>
    <property type="match status" value="1"/>
</dbReference>
<dbReference type="InterPro" id="IPR036400">
    <property type="entry name" value="Cyt_B5-like_heme/steroid_sf"/>
</dbReference>
<evidence type="ECO:0000256" key="12">
    <source>
        <dbReference type="ARBA" id="ARBA00022827"/>
    </source>
</evidence>
<evidence type="ECO:0000256" key="5">
    <source>
        <dbReference type="ARBA" id="ARBA00006253"/>
    </source>
</evidence>
<comment type="cofactor">
    <cofactor evidence="1">
        <name>Mo-molybdopterin</name>
        <dbReference type="ChEBI" id="CHEBI:71302"/>
    </cofactor>
</comment>
<evidence type="ECO:0000259" key="18">
    <source>
        <dbReference type="PROSITE" id="PS51384"/>
    </source>
</evidence>
<dbReference type="CDD" id="cd06183">
    <property type="entry name" value="cyt_b5_reduct_like"/>
    <property type="match status" value="1"/>
</dbReference>
<feature type="domain" description="FAD-binding FR-type" evidence="18">
    <location>
        <begin position="824"/>
        <end position="938"/>
    </location>
</feature>
<dbReference type="Gene3D" id="3.10.120.10">
    <property type="entry name" value="Cytochrome b5-like heme/steroid binding domain"/>
    <property type="match status" value="1"/>
</dbReference>
<dbReference type="InterPro" id="IPR017927">
    <property type="entry name" value="FAD-bd_FR_type"/>
</dbReference>
<feature type="region of interest" description="Disordered" evidence="16">
    <location>
        <begin position="133"/>
        <end position="234"/>
    </location>
</feature>
<dbReference type="InterPro" id="IPR000572">
    <property type="entry name" value="OxRdtase_Mopterin-bd_dom"/>
</dbReference>
<evidence type="ECO:0000256" key="3">
    <source>
        <dbReference type="ARBA" id="ARBA00001974"/>
    </source>
</evidence>
<dbReference type="SMART" id="SM01117">
    <property type="entry name" value="Cyt-b5"/>
    <property type="match status" value="1"/>
</dbReference>
<keyword evidence="9" id="KW-0500">Molybdenum</keyword>
<dbReference type="Gene3D" id="2.40.30.10">
    <property type="entry name" value="Translation factors"/>
    <property type="match status" value="1"/>
</dbReference>
<evidence type="ECO:0000256" key="6">
    <source>
        <dbReference type="ARBA" id="ARBA00011738"/>
    </source>
</evidence>
<dbReference type="SUPFAM" id="SSF55856">
    <property type="entry name" value="Cytochrome b5-like heme/steroid binding domain"/>
    <property type="match status" value="1"/>
</dbReference>
<dbReference type="EMBL" id="JARVKF010000440">
    <property type="protein sequence ID" value="KAK9413357.1"/>
    <property type="molecule type" value="Genomic_DNA"/>
</dbReference>
<keyword evidence="10" id="KW-0285">Flavoprotein</keyword>
<keyword evidence="14" id="KW-0534">Nitrate assimilation</keyword>
<comment type="catalytic activity">
    <reaction evidence="15">
        <text>nitrite + NADP(+) + H2O = nitrate + NADPH + H(+)</text>
        <dbReference type="Rhea" id="RHEA:19061"/>
        <dbReference type="ChEBI" id="CHEBI:15377"/>
        <dbReference type="ChEBI" id="CHEBI:15378"/>
        <dbReference type="ChEBI" id="CHEBI:16301"/>
        <dbReference type="ChEBI" id="CHEBI:17632"/>
        <dbReference type="ChEBI" id="CHEBI:57783"/>
        <dbReference type="ChEBI" id="CHEBI:58349"/>
        <dbReference type="EC" id="1.7.1.3"/>
    </reaction>
</comment>
<dbReference type="PANTHER" id="PTHR19372:SF7">
    <property type="entry name" value="SULFITE OXIDASE, MITOCHONDRIAL"/>
    <property type="match status" value="1"/>
</dbReference>
<dbReference type="PRINTS" id="PR00406">
    <property type="entry name" value="CYTB5RDTASE"/>
</dbReference>
<evidence type="ECO:0000256" key="15">
    <source>
        <dbReference type="ARBA" id="ARBA00049155"/>
    </source>
</evidence>
<evidence type="ECO:0000259" key="17">
    <source>
        <dbReference type="PROSITE" id="PS50255"/>
    </source>
</evidence>
<dbReference type="InterPro" id="IPR008333">
    <property type="entry name" value="Cbr1-like_FAD-bd_dom"/>
</dbReference>
<name>A0ABR2UFG4_9PEZI</name>
<comment type="cofactor">
    <cofactor evidence="3">
        <name>FAD</name>
        <dbReference type="ChEBI" id="CHEBI:57692"/>
    </cofactor>
</comment>
<dbReference type="Gene3D" id="2.60.40.650">
    <property type="match status" value="1"/>
</dbReference>
<feature type="compositionally biased region" description="Basic and acidic residues" evidence="16">
    <location>
        <begin position="144"/>
        <end position="180"/>
    </location>
</feature>
<feature type="compositionally biased region" description="Basic and acidic residues" evidence="16">
    <location>
        <begin position="204"/>
        <end position="219"/>
    </location>
</feature>
<dbReference type="InterPro" id="IPR001199">
    <property type="entry name" value="Cyt_B5-like_heme/steroid-bd"/>
</dbReference>
<feature type="compositionally biased region" description="Polar residues" evidence="16">
    <location>
        <begin position="133"/>
        <end position="142"/>
    </location>
</feature>
<dbReference type="InterPro" id="IPR014756">
    <property type="entry name" value="Ig_E-set"/>
</dbReference>
<comment type="caution">
    <text evidence="19">The sequence shown here is derived from an EMBL/GenBank/DDBJ whole genome shotgun (WGS) entry which is preliminary data.</text>
</comment>
<comment type="similarity">
    <text evidence="5">Belongs to the nitrate reductase family.</text>
</comment>
<evidence type="ECO:0000256" key="13">
    <source>
        <dbReference type="ARBA" id="ARBA00023002"/>
    </source>
</evidence>
<feature type="compositionally biased region" description="Basic and acidic residues" evidence="16">
    <location>
        <begin position="1"/>
        <end position="10"/>
    </location>
</feature>
<comment type="subunit">
    <text evidence="6">Homodimer.</text>
</comment>
<feature type="region of interest" description="Disordered" evidence="16">
    <location>
        <begin position="1"/>
        <end position="35"/>
    </location>
</feature>
<evidence type="ECO:0000256" key="10">
    <source>
        <dbReference type="ARBA" id="ARBA00022630"/>
    </source>
</evidence>
<evidence type="ECO:0000313" key="19">
    <source>
        <dbReference type="EMBL" id="KAK9413357.1"/>
    </source>
</evidence>
<evidence type="ECO:0000256" key="2">
    <source>
        <dbReference type="ARBA" id="ARBA00001971"/>
    </source>
</evidence>
<reference evidence="19 20" key="1">
    <citation type="journal article" date="2024" name="J. Plant Pathol.">
        <title>Sequence and assembly of the genome of Seiridium unicorne, isolate CBS 538.82, causal agent of cypress canker disease.</title>
        <authorList>
            <person name="Scali E."/>
            <person name="Rocca G.D."/>
            <person name="Danti R."/>
            <person name="Garbelotto M."/>
            <person name="Barberini S."/>
            <person name="Baroncelli R."/>
            <person name="Emiliani G."/>
        </authorList>
    </citation>
    <scope>NUCLEOTIDE SEQUENCE [LARGE SCALE GENOMIC DNA]</scope>
    <source>
        <strain evidence="19 20">BM-138-508</strain>
    </source>
</reference>
<dbReference type="InterPro" id="IPR001433">
    <property type="entry name" value="OxRdtase_FAD/NAD-bd"/>
</dbReference>
<dbReference type="InterPro" id="IPR036374">
    <property type="entry name" value="OxRdtase_Mopterin-bd_sf"/>
</dbReference>
<evidence type="ECO:0000256" key="16">
    <source>
        <dbReference type="SAM" id="MobiDB-lite"/>
    </source>
</evidence>
<dbReference type="Gene3D" id="3.40.50.80">
    <property type="entry name" value="Nucleotide-binding domain of ferredoxin-NADP reductase (FNR) module"/>
    <property type="match status" value="1"/>
</dbReference>
<dbReference type="Proteomes" id="UP001408356">
    <property type="component" value="Unassembled WGS sequence"/>
</dbReference>